<gene>
    <name evidence="7" type="ORF">F4Y60_01640</name>
</gene>
<evidence type="ECO:0000256" key="3">
    <source>
        <dbReference type="RuleBase" id="RU362132"/>
    </source>
</evidence>
<dbReference type="PANTHER" id="PTHR18968">
    <property type="entry name" value="THIAMINE PYROPHOSPHATE ENZYMES"/>
    <property type="match status" value="1"/>
</dbReference>
<evidence type="ECO:0000259" key="4">
    <source>
        <dbReference type="Pfam" id="PF00205"/>
    </source>
</evidence>
<dbReference type="InterPro" id="IPR029035">
    <property type="entry name" value="DHS-like_NAD/FAD-binding_dom"/>
</dbReference>
<dbReference type="Pfam" id="PF02776">
    <property type="entry name" value="TPP_enzyme_N"/>
    <property type="match status" value="1"/>
</dbReference>
<evidence type="ECO:0000313" key="7">
    <source>
        <dbReference type="EMBL" id="MXY32795.1"/>
    </source>
</evidence>
<keyword evidence="2 3" id="KW-0786">Thiamine pyrophosphate</keyword>
<dbReference type="AlphaFoldDB" id="A0A6B0XWU6"/>
<comment type="caution">
    <text evidence="7">The sequence shown here is derived from an EMBL/GenBank/DDBJ whole genome shotgun (WGS) entry which is preliminary data.</text>
</comment>
<dbReference type="Gene3D" id="3.40.50.1220">
    <property type="entry name" value="TPP-binding domain"/>
    <property type="match status" value="1"/>
</dbReference>
<dbReference type="InterPro" id="IPR011766">
    <property type="entry name" value="TPP_enzyme_TPP-bd"/>
</dbReference>
<dbReference type="CDD" id="cd00568">
    <property type="entry name" value="TPP_enzymes"/>
    <property type="match status" value="1"/>
</dbReference>
<organism evidence="7">
    <name type="scientific">Boseongicola sp. SB0664_bin_43</name>
    <dbReference type="NCBI Taxonomy" id="2604844"/>
    <lineage>
        <taxon>Bacteria</taxon>
        <taxon>Pseudomonadati</taxon>
        <taxon>Pseudomonadota</taxon>
        <taxon>Alphaproteobacteria</taxon>
        <taxon>Rhodobacterales</taxon>
        <taxon>Paracoccaceae</taxon>
        <taxon>Boseongicola</taxon>
    </lineage>
</organism>
<dbReference type="Pfam" id="PF02775">
    <property type="entry name" value="TPP_enzyme_C"/>
    <property type="match status" value="1"/>
</dbReference>
<evidence type="ECO:0000256" key="2">
    <source>
        <dbReference type="ARBA" id="ARBA00023052"/>
    </source>
</evidence>
<dbReference type="GO" id="GO:0000287">
    <property type="term" value="F:magnesium ion binding"/>
    <property type="evidence" value="ECO:0007669"/>
    <property type="project" value="InterPro"/>
</dbReference>
<dbReference type="SUPFAM" id="SSF52467">
    <property type="entry name" value="DHS-like NAD/FAD-binding domain"/>
    <property type="match status" value="1"/>
</dbReference>
<dbReference type="InterPro" id="IPR012001">
    <property type="entry name" value="Thiamin_PyroP_enz_TPP-bd_dom"/>
</dbReference>
<feature type="domain" description="Thiamine pyrophosphate enzyme TPP-binding" evidence="5">
    <location>
        <begin position="436"/>
        <end position="585"/>
    </location>
</feature>
<accession>A0A6B0XWU6</accession>
<proteinExistence type="inferred from homology"/>
<dbReference type="GO" id="GO:0030976">
    <property type="term" value="F:thiamine pyrophosphate binding"/>
    <property type="evidence" value="ECO:0007669"/>
    <property type="project" value="InterPro"/>
</dbReference>
<evidence type="ECO:0000259" key="6">
    <source>
        <dbReference type="Pfam" id="PF02776"/>
    </source>
</evidence>
<name>A0A6B0XWU6_9RHOB</name>
<evidence type="ECO:0000256" key="1">
    <source>
        <dbReference type="ARBA" id="ARBA00007812"/>
    </source>
</evidence>
<dbReference type="GO" id="GO:0009097">
    <property type="term" value="P:isoleucine biosynthetic process"/>
    <property type="evidence" value="ECO:0007669"/>
    <property type="project" value="TreeGrafter"/>
</dbReference>
<reference evidence="7" key="1">
    <citation type="submission" date="2019-09" db="EMBL/GenBank/DDBJ databases">
        <title>Characterisation of the sponge microbiome using genome-centric metagenomics.</title>
        <authorList>
            <person name="Engelberts J.P."/>
            <person name="Robbins S.J."/>
            <person name="De Goeij J.M."/>
            <person name="Aranda M."/>
            <person name="Bell S.C."/>
            <person name="Webster N.S."/>
        </authorList>
    </citation>
    <scope>NUCLEOTIDE SEQUENCE</scope>
    <source>
        <strain evidence="7">SB0664_bin_43</strain>
    </source>
</reference>
<dbReference type="InterPro" id="IPR045229">
    <property type="entry name" value="TPP_enz"/>
</dbReference>
<dbReference type="Pfam" id="PF00205">
    <property type="entry name" value="TPP_enzyme_M"/>
    <property type="match status" value="1"/>
</dbReference>
<dbReference type="SUPFAM" id="SSF52518">
    <property type="entry name" value="Thiamin diphosphate-binding fold (THDP-binding)"/>
    <property type="match status" value="2"/>
</dbReference>
<sequence>MTVPTTRMERATWLADEGGLDAALDGHEFAEPLRLPLTEALVLGLLRQGVSKYLVIFGHGSTELGETLRVYEAAGLVRCYQFRNEVEMSHAGTALRLIYDEPCAVVTSIGPGALQAMAGSLAAASNGVGIYHLYGDETTHGEGYNMQQIPRPEQGLFGRLTAAMGGSYTLYAPGAVRDALRKGAATVFHPTKAGPFFLNLPLNVQPAEVVVRLDALPTRPSFSPLAPVDDALVDRAAALISSCPRVAVKAGGGSLGAARQLRRFAEAAGAAVVLSPGTTGVLPDDHPQNMHVGGTKGSISGNFAMREAELAIVVGSRAVCQSDCSGIGWPSARQVININADAGDVQHYNRTLALQGDAAAILEMLLHRLAPIGAEKAEWLATCKSRKAEWQSFKRERFDAGPLHDDVWQRTVLTQPQAIRAADRFANRIGAIKLFDAGDVQANGFQIVEDDSPGQSVTESGASYMGFAVSALLSGAIADEGRYAIAFTGDGSFMMNPQILIDGVAHGVHGTILLLDNRRMAAISGLQCAQYDAEFCTNDSVEVDYVRMASSVTGVLAVSGGHDQDSLETALGRAHAHPGLSFVHVPVFYGPDPLGGMGAYGDWNVGNWCEAVQQRYSETLI</sequence>
<comment type="similarity">
    <text evidence="1 3">Belongs to the TPP enzyme family.</text>
</comment>
<dbReference type="InterPro" id="IPR012000">
    <property type="entry name" value="Thiamin_PyroP_enz_cen_dom"/>
</dbReference>
<dbReference type="EMBL" id="VXRY01000064">
    <property type="protein sequence ID" value="MXY32795.1"/>
    <property type="molecule type" value="Genomic_DNA"/>
</dbReference>
<evidence type="ECO:0000259" key="5">
    <source>
        <dbReference type="Pfam" id="PF02775"/>
    </source>
</evidence>
<dbReference type="GO" id="GO:0009099">
    <property type="term" value="P:L-valine biosynthetic process"/>
    <property type="evidence" value="ECO:0007669"/>
    <property type="project" value="TreeGrafter"/>
</dbReference>
<feature type="domain" description="Thiamine pyrophosphate enzyme central" evidence="4">
    <location>
        <begin position="233"/>
        <end position="365"/>
    </location>
</feature>
<protein>
    <submittedName>
        <fullName evidence="7">Thiamine pyrophosphate-binding protein</fullName>
    </submittedName>
</protein>
<feature type="domain" description="Thiamine pyrophosphate enzyme N-terminal TPP-binding" evidence="6">
    <location>
        <begin position="38"/>
        <end position="148"/>
    </location>
</feature>
<dbReference type="GO" id="GO:0005948">
    <property type="term" value="C:acetolactate synthase complex"/>
    <property type="evidence" value="ECO:0007669"/>
    <property type="project" value="TreeGrafter"/>
</dbReference>
<dbReference type="InterPro" id="IPR029061">
    <property type="entry name" value="THDP-binding"/>
</dbReference>
<dbReference type="Gene3D" id="3.40.50.970">
    <property type="match status" value="2"/>
</dbReference>
<dbReference type="GO" id="GO:0003984">
    <property type="term" value="F:acetolactate synthase activity"/>
    <property type="evidence" value="ECO:0007669"/>
    <property type="project" value="TreeGrafter"/>
</dbReference>
<dbReference type="GO" id="GO:0050660">
    <property type="term" value="F:flavin adenine dinucleotide binding"/>
    <property type="evidence" value="ECO:0007669"/>
    <property type="project" value="TreeGrafter"/>
</dbReference>
<dbReference type="PANTHER" id="PTHR18968:SF9">
    <property type="entry name" value="3D-(3,5_4)-TRIHYDROXYCYCLOHEXANE-1,2-DIONE HYDROLASE"/>
    <property type="match status" value="1"/>
</dbReference>